<dbReference type="Pfam" id="PF21602">
    <property type="entry name" value="GldM_3rd"/>
    <property type="match status" value="1"/>
</dbReference>
<reference evidence="6 7" key="1">
    <citation type="submission" date="2016-10" db="EMBL/GenBank/DDBJ databases">
        <authorList>
            <person name="de Groot N.N."/>
        </authorList>
    </citation>
    <scope>NUCLEOTIDE SEQUENCE [LARGE SCALE GENOMIC DNA]</scope>
    <source>
        <strain evidence="6 7">DSM 25186</strain>
    </source>
</reference>
<feature type="domain" description="Gliding motility-associated protein GldM N-terminal" evidence="3">
    <location>
        <begin position="32"/>
        <end position="230"/>
    </location>
</feature>
<dbReference type="Pfam" id="PF21601">
    <property type="entry name" value="GldM_2nd"/>
    <property type="match status" value="1"/>
</dbReference>
<keyword evidence="1" id="KW-1133">Transmembrane helix</keyword>
<dbReference type="STRING" id="1075417.SAMN05421823_10839"/>
<keyword evidence="1" id="KW-0472">Membrane</keyword>
<keyword evidence="7" id="KW-1185">Reference proteome</keyword>
<protein>
    <submittedName>
        <fullName evidence="6">Gliding motility-associated protein GldM</fullName>
    </submittedName>
</protein>
<keyword evidence="1" id="KW-0812">Transmembrane</keyword>
<dbReference type="OrthoDB" id="1490890at2"/>
<dbReference type="EMBL" id="FNFO01000008">
    <property type="protein sequence ID" value="SDL75798.1"/>
    <property type="molecule type" value="Genomic_DNA"/>
</dbReference>
<proteinExistence type="predicted"/>
<feature type="transmembrane region" description="Helical" evidence="1">
    <location>
        <begin position="12"/>
        <end position="33"/>
    </location>
</feature>
<dbReference type="InterPro" id="IPR022719">
    <property type="entry name" value="Motility-assoc_prot_GldM_C"/>
</dbReference>
<dbReference type="RefSeq" id="WP_089684834.1">
    <property type="nucleotide sequence ID" value="NZ_FNFO01000008.1"/>
</dbReference>
<evidence type="ECO:0000259" key="2">
    <source>
        <dbReference type="Pfam" id="PF12080"/>
    </source>
</evidence>
<dbReference type="InterPro" id="IPR048405">
    <property type="entry name" value="GldM_Ig-like-1"/>
</dbReference>
<dbReference type="NCBIfam" id="TIGR03517">
    <property type="entry name" value="GldM_gliding"/>
    <property type="match status" value="1"/>
</dbReference>
<dbReference type="Pfam" id="PF12081">
    <property type="entry name" value="GldM_1st"/>
    <property type="match status" value="1"/>
</dbReference>
<dbReference type="InterPro" id="IPR022720">
    <property type="entry name" value="Motility-assoc_prot_GldM_N"/>
</dbReference>
<name>A0A1G9MNE9_9BACT</name>
<feature type="domain" description="Gliding motility-associated protein GldM first immunoglobulin-like" evidence="4">
    <location>
        <begin position="234"/>
        <end position="339"/>
    </location>
</feature>
<evidence type="ECO:0000313" key="6">
    <source>
        <dbReference type="EMBL" id="SDL75798.1"/>
    </source>
</evidence>
<evidence type="ECO:0000259" key="3">
    <source>
        <dbReference type="Pfam" id="PF12081"/>
    </source>
</evidence>
<dbReference type="InterPro" id="IPR048406">
    <property type="entry name" value="GldM_Ig-like-2"/>
</dbReference>
<evidence type="ECO:0000259" key="4">
    <source>
        <dbReference type="Pfam" id="PF21601"/>
    </source>
</evidence>
<feature type="domain" description="Gliding motility-associated protein GldM second immunoglobulin-like" evidence="5">
    <location>
        <begin position="341"/>
        <end position="419"/>
    </location>
</feature>
<accession>A0A1G9MNE9</accession>
<sequence length="542" mass="58622">MAGGKETPRQKLINLMYLVLLAMLALQVSSAIIQKFVFLNKSLENALAETVQRNETQISGIEQAVTQRDNQPKEVKILETAKDLRSRSKTLIEEMEGIKAELITMTGGEATEGVGYNGAKNEDEVAQLMIGPGDTKKGKAYELKSKLNQYTEFLNGLVQQHNLRGIQAFSPLALDAKEDPITKKDKEQKSKDFAQLNFESTPMVAALAVLTDKQSKVATYEATVLNALAAEVGATDIKLGQLIPMARAESRVVAAGTKYRAEMFISGVMRGANPVMRYEGKPLEVDSRGVGVIEFTAAGGNYDADDKLEKTWTAEIVAPDPVTGKDSVYKLTEKYIVAKPVMQIQSASVQALYRNCGNDLSVQVPALGATYDPSFNVKGGSSIKGGKKGEVVVIPTEKSVTLTVSSGGSVIGSQEFNVRPVPKPEIVPYVGNRPANVKIGENGCPRSITMQAIPDDDFKAQLPKEARYGVTAYEVTLARGKRGLGKVDSRGPQVDLSSLAAKAQPGDRLVIEVKEVKRRNFQDKVEDINIGTSSSIINIPIN</sequence>
<dbReference type="AlphaFoldDB" id="A0A1G9MNE9"/>
<dbReference type="Pfam" id="PF12080">
    <property type="entry name" value="GldM_4th"/>
    <property type="match status" value="1"/>
</dbReference>
<evidence type="ECO:0000313" key="7">
    <source>
        <dbReference type="Proteomes" id="UP000198510"/>
    </source>
</evidence>
<organism evidence="6 7">
    <name type="scientific">Catalinimonas alkaloidigena</name>
    <dbReference type="NCBI Taxonomy" id="1075417"/>
    <lineage>
        <taxon>Bacteria</taxon>
        <taxon>Pseudomonadati</taxon>
        <taxon>Bacteroidota</taxon>
        <taxon>Cytophagia</taxon>
        <taxon>Cytophagales</taxon>
        <taxon>Catalimonadaceae</taxon>
        <taxon>Catalinimonas</taxon>
    </lineage>
</organism>
<feature type="domain" description="Gliding motility-associated protein GldM C-terminal" evidence="2">
    <location>
        <begin position="422"/>
        <end position="542"/>
    </location>
</feature>
<gene>
    <name evidence="6" type="ORF">SAMN05421823_10839</name>
</gene>
<evidence type="ECO:0000259" key="5">
    <source>
        <dbReference type="Pfam" id="PF21602"/>
    </source>
</evidence>
<evidence type="ECO:0000256" key="1">
    <source>
        <dbReference type="SAM" id="Phobius"/>
    </source>
</evidence>
<dbReference type="InterPro" id="IPR019859">
    <property type="entry name" value="Motility-assoc_prot_GldM"/>
</dbReference>
<dbReference type="Proteomes" id="UP000198510">
    <property type="component" value="Unassembled WGS sequence"/>
</dbReference>